<keyword evidence="8" id="KW-0811">Translocation</keyword>
<protein>
    <submittedName>
        <fullName evidence="11">Preprotein translocase, YajC subunit</fullName>
    </submittedName>
</protein>
<name>S2WJJ8_9ACTN</name>
<evidence type="ECO:0000256" key="10">
    <source>
        <dbReference type="SAM" id="MobiDB-lite"/>
    </source>
</evidence>
<evidence type="ECO:0000256" key="7">
    <source>
        <dbReference type="ARBA" id="ARBA00022989"/>
    </source>
</evidence>
<evidence type="ECO:0000256" key="1">
    <source>
        <dbReference type="ARBA" id="ARBA00004162"/>
    </source>
</evidence>
<dbReference type="GO" id="GO:0005886">
    <property type="term" value="C:plasma membrane"/>
    <property type="evidence" value="ECO:0007669"/>
    <property type="project" value="UniProtKB-SubCell"/>
</dbReference>
<keyword evidence="7" id="KW-1133">Transmembrane helix</keyword>
<evidence type="ECO:0000313" key="11">
    <source>
        <dbReference type="EMBL" id="EPD32807.1"/>
    </source>
</evidence>
<dbReference type="Pfam" id="PF02699">
    <property type="entry name" value="YajC"/>
    <property type="match status" value="1"/>
</dbReference>
<dbReference type="PANTHER" id="PTHR33909:SF1">
    <property type="entry name" value="SEC TRANSLOCON ACCESSORY COMPLEX SUBUNIT YAJC"/>
    <property type="match status" value="1"/>
</dbReference>
<feature type="compositionally biased region" description="Acidic residues" evidence="10">
    <location>
        <begin position="134"/>
        <end position="144"/>
    </location>
</feature>
<keyword evidence="4" id="KW-1003">Cell membrane</keyword>
<gene>
    <name evidence="11" type="ORF">HMPREF9306_01114</name>
</gene>
<comment type="subcellular location">
    <subcellularLocation>
        <location evidence="1">Cell membrane</location>
        <topology evidence="1">Single-pass membrane protein</topology>
    </subcellularLocation>
</comment>
<keyword evidence="12" id="KW-1185">Reference proteome</keyword>
<keyword evidence="5" id="KW-0812">Transmembrane</keyword>
<dbReference type="AlphaFoldDB" id="S2WJJ8"/>
<dbReference type="Proteomes" id="UP000014417">
    <property type="component" value="Unassembled WGS sequence"/>
</dbReference>
<dbReference type="EMBL" id="AGZR01000006">
    <property type="protein sequence ID" value="EPD32807.1"/>
    <property type="molecule type" value="Genomic_DNA"/>
</dbReference>
<feature type="region of interest" description="Disordered" evidence="10">
    <location>
        <begin position="110"/>
        <end position="144"/>
    </location>
</feature>
<evidence type="ECO:0000256" key="5">
    <source>
        <dbReference type="ARBA" id="ARBA00022692"/>
    </source>
</evidence>
<dbReference type="PANTHER" id="PTHR33909">
    <property type="entry name" value="SEC TRANSLOCON ACCESSORY COMPLEX SUBUNIT YAJC"/>
    <property type="match status" value="1"/>
</dbReference>
<dbReference type="GO" id="GO:0015031">
    <property type="term" value="P:protein transport"/>
    <property type="evidence" value="ECO:0007669"/>
    <property type="project" value="UniProtKB-KW"/>
</dbReference>
<dbReference type="RefSeq" id="WP_016455947.1">
    <property type="nucleotide sequence ID" value="NZ_KE150269.1"/>
</dbReference>
<reference evidence="11 12" key="1">
    <citation type="submission" date="2013-04" db="EMBL/GenBank/DDBJ databases">
        <title>The Genome Sequence of Propionimicrobium lymphophilum ACS-093-V-SCH5.</title>
        <authorList>
            <consortium name="The Broad Institute Genomics Platform"/>
            <person name="Earl A."/>
            <person name="Ward D."/>
            <person name="Feldgarden M."/>
            <person name="Gevers D."/>
            <person name="Saerens B."/>
            <person name="Vaneechoutte M."/>
            <person name="Walker B."/>
            <person name="Young S."/>
            <person name="Zeng Q."/>
            <person name="Gargeya S."/>
            <person name="Fitzgerald M."/>
            <person name="Haas B."/>
            <person name="Abouelleil A."/>
            <person name="Allen A.W."/>
            <person name="Alvarado L."/>
            <person name="Arachchi H.M."/>
            <person name="Berlin A.M."/>
            <person name="Chapman S.B."/>
            <person name="Gainer-Dewar J."/>
            <person name="Goldberg J."/>
            <person name="Griggs A."/>
            <person name="Gujja S."/>
            <person name="Hansen M."/>
            <person name="Howarth C."/>
            <person name="Imamovic A."/>
            <person name="Ireland A."/>
            <person name="Larimer J."/>
            <person name="McCowan C."/>
            <person name="Murphy C."/>
            <person name="Pearson M."/>
            <person name="Poon T.W."/>
            <person name="Priest M."/>
            <person name="Roberts A."/>
            <person name="Saif S."/>
            <person name="Shea T."/>
            <person name="Sisk P."/>
            <person name="Sykes S."/>
            <person name="Wortman J."/>
            <person name="Nusbaum C."/>
            <person name="Birren B."/>
        </authorList>
    </citation>
    <scope>NUCLEOTIDE SEQUENCE [LARGE SCALE GENOMIC DNA]</scope>
    <source>
        <strain evidence="11 12">ACS-093-V-SCH5</strain>
    </source>
</reference>
<keyword evidence="6" id="KW-0653">Protein transport</keyword>
<evidence type="ECO:0000256" key="8">
    <source>
        <dbReference type="ARBA" id="ARBA00023010"/>
    </source>
</evidence>
<keyword evidence="3" id="KW-0813">Transport</keyword>
<organism evidence="11 12">
    <name type="scientific">Propionimicrobium lymphophilum ACS-093-V-SCH5</name>
    <dbReference type="NCBI Taxonomy" id="883161"/>
    <lineage>
        <taxon>Bacteria</taxon>
        <taxon>Bacillati</taxon>
        <taxon>Actinomycetota</taxon>
        <taxon>Actinomycetes</taxon>
        <taxon>Propionibacteriales</taxon>
        <taxon>Propionibacteriaceae</taxon>
        <taxon>Propionimicrobium</taxon>
    </lineage>
</organism>
<evidence type="ECO:0000256" key="2">
    <source>
        <dbReference type="ARBA" id="ARBA00006742"/>
    </source>
</evidence>
<comment type="similarity">
    <text evidence="2">Belongs to the YajC family.</text>
</comment>
<comment type="caution">
    <text evidence="11">The sequence shown here is derived from an EMBL/GenBank/DDBJ whole genome shotgun (WGS) entry which is preliminary data.</text>
</comment>
<dbReference type="InterPro" id="IPR003849">
    <property type="entry name" value="Preprotein_translocase_YajC"/>
</dbReference>
<dbReference type="NCBIfam" id="TIGR00739">
    <property type="entry name" value="yajC"/>
    <property type="match status" value="1"/>
</dbReference>
<sequence>MSLLLILAVGIGFMWLMSRPQRKAMKEQQQQLAAVQPGDRVLLQSGVYCTVREVGDRQLIVEYAPGVDVPVLKHVMVRKVNDGEEEFQFDDQLESVNDFEFDPAIDSELTTGSEEFSFGESEDTPGNNPVIDSETVEITETEEK</sequence>
<evidence type="ECO:0000256" key="9">
    <source>
        <dbReference type="ARBA" id="ARBA00023136"/>
    </source>
</evidence>
<evidence type="ECO:0000256" key="6">
    <source>
        <dbReference type="ARBA" id="ARBA00022927"/>
    </source>
</evidence>
<evidence type="ECO:0000313" key="12">
    <source>
        <dbReference type="Proteomes" id="UP000014417"/>
    </source>
</evidence>
<dbReference type="HOGENOM" id="CLU_141024_0_0_11"/>
<evidence type="ECO:0000256" key="3">
    <source>
        <dbReference type="ARBA" id="ARBA00022448"/>
    </source>
</evidence>
<dbReference type="OrthoDB" id="3711957at2"/>
<accession>S2WJJ8</accession>
<dbReference type="SMART" id="SM01323">
    <property type="entry name" value="YajC"/>
    <property type="match status" value="1"/>
</dbReference>
<dbReference type="STRING" id="883161.HMPREF9306_01114"/>
<evidence type="ECO:0000256" key="4">
    <source>
        <dbReference type="ARBA" id="ARBA00022475"/>
    </source>
</evidence>
<keyword evidence="9" id="KW-0472">Membrane</keyword>
<proteinExistence type="inferred from homology"/>